<dbReference type="STRING" id="315423.SAMN04488020_11822"/>
<evidence type="ECO:0000256" key="1">
    <source>
        <dbReference type="ARBA" id="ARBA00022676"/>
    </source>
</evidence>
<dbReference type="Proteomes" id="UP000193870">
    <property type="component" value="Unassembled WGS sequence"/>
</dbReference>
<dbReference type="GO" id="GO:0047241">
    <property type="term" value="F:lipopolysaccharide N-acetylmannosaminouronosyltransferase activity"/>
    <property type="evidence" value="ECO:0007669"/>
    <property type="project" value="UniProtKB-EC"/>
</dbReference>
<dbReference type="EC" id="2.4.1.180" evidence="3"/>
<dbReference type="AlphaFoldDB" id="A0A1Y5TWX4"/>
<keyword evidence="1 3" id="KW-0328">Glycosyltransferase</keyword>
<dbReference type="PANTHER" id="PTHR34136">
    <property type="match status" value="1"/>
</dbReference>
<reference evidence="3 4" key="1">
    <citation type="submission" date="2017-03" db="EMBL/GenBank/DDBJ databases">
        <authorList>
            <person name="Afonso C.L."/>
            <person name="Miller P.J."/>
            <person name="Scott M.A."/>
            <person name="Spackman E."/>
            <person name="Goraichik I."/>
            <person name="Dimitrov K.M."/>
            <person name="Suarez D.L."/>
            <person name="Swayne D.E."/>
        </authorList>
    </citation>
    <scope>NUCLEOTIDE SEQUENCE [LARGE SCALE GENOMIC DNA]</scope>
    <source>
        <strain evidence="3 4">CECT 7066</strain>
    </source>
</reference>
<evidence type="ECO:0000313" key="3">
    <source>
        <dbReference type="EMBL" id="SLN70320.1"/>
    </source>
</evidence>
<dbReference type="CDD" id="cd06533">
    <property type="entry name" value="Glyco_transf_WecG_TagA"/>
    <property type="match status" value="1"/>
</dbReference>
<proteinExistence type="predicted"/>
<accession>A0A1Y5TWX4</accession>
<keyword evidence="2 3" id="KW-0808">Transferase</keyword>
<evidence type="ECO:0000256" key="2">
    <source>
        <dbReference type="ARBA" id="ARBA00022679"/>
    </source>
</evidence>
<keyword evidence="4" id="KW-1185">Reference proteome</keyword>
<dbReference type="Pfam" id="PF03808">
    <property type="entry name" value="Glyco_tran_WecG"/>
    <property type="match status" value="1"/>
</dbReference>
<dbReference type="OrthoDB" id="9771846at2"/>
<evidence type="ECO:0000313" key="4">
    <source>
        <dbReference type="Proteomes" id="UP000193870"/>
    </source>
</evidence>
<dbReference type="PANTHER" id="PTHR34136:SF1">
    <property type="entry name" value="UDP-N-ACETYL-D-MANNOSAMINURONIC ACID TRANSFERASE"/>
    <property type="match status" value="1"/>
</dbReference>
<dbReference type="InterPro" id="IPR004629">
    <property type="entry name" value="WecG_TagA_CpsF"/>
</dbReference>
<protein>
    <submittedName>
        <fullName evidence="3">UDP-N-acetyl-D-mannosaminuronic acid transferase</fullName>
        <ecNumber evidence="3">2.4.1.180</ecNumber>
    </submittedName>
</protein>
<organism evidence="3 4">
    <name type="scientific">Palleronia marisminoris</name>
    <dbReference type="NCBI Taxonomy" id="315423"/>
    <lineage>
        <taxon>Bacteria</taxon>
        <taxon>Pseudomonadati</taxon>
        <taxon>Pseudomonadota</taxon>
        <taxon>Alphaproteobacteria</taxon>
        <taxon>Rhodobacterales</taxon>
        <taxon>Roseobacteraceae</taxon>
        <taxon>Palleronia</taxon>
    </lineage>
</organism>
<gene>
    <name evidence="3" type="primary">wecG</name>
    <name evidence="3" type="ORF">PAM7066_03565</name>
</gene>
<dbReference type="EMBL" id="FWFV01000017">
    <property type="protein sequence ID" value="SLN70320.1"/>
    <property type="molecule type" value="Genomic_DNA"/>
</dbReference>
<name>A0A1Y5TWX4_9RHOB</name>
<sequence length="250" mass="28019">MEERSALVEMIQRICVVPGRQELEALIADLAQPDRTRVIAFVNAHAVNLAWHRAEIAETFRVADVLLRDGKGMDFLMRRAGVPSGMNMNGTDLIPQILRRAKGSPVAIYGTADPWLSTAKETLEREGHDIVDHRDGFCADADYVALAKDSPARIIVLAMGMPKQERVAAMIREVRADRPCTIICGGAIVDFIAGRHPRAPLWMRERGLEWAFRLGREPRRLFSRYVIGNVQFLLRAQQLAPRLVRKTGTS</sequence>
<dbReference type="NCBIfam" id="TIGR00696">
    <property type="entry name" value="wecG_tagA_cpsF"/>
    <property type="match status" value="1"/>
</dbReference>